<organism evidence="1 2">
    <name type="scientific">Diploptera punctata</name>
    <name type="common">Pacific beetle cockroach</name>
    <dbReference type="NCBI Taxonomy" id="6984"/>
    <lineage>
        <taxon>Eukaryota</taxon>
        <taxon>Metazoa</taxon>
        <taxon>Ecdysozoa</taxon>
        <taxon>Arthropoda</taxon>
        <taxon>Hexapoda</taxon>
        <taxon>Insecta</taxon>
        <taxon>Pterygota</taxon>
        <taxon>Neoptera</taxon>
        <taxon>Polyneoptera</taxon>
        <taxon>Dictyoptera</taxon>
        <taxon>Blattodea</taxon>
        <taxon>Blaberoidea</taxon>
        <taxon>Blaberidae</taxon>
        <taxon>Diplopterinae</taxon>
        <taxon>Diploptera</taxon>
    </lineage>
</organism>
<sequence length="50" mass="5753">SAFSLAQSVNSIHYFQQSVNSIHYFQHSQLIVFTTSSTQSQSVNSIHYFR</sequence>
<reference evidence="1" key="2">
    <citation type="submission" date="2023-05" db="EMBL/GenBank/DDBJ databases">
        <authorList>
            <person name="Fouks B."/>
        </authorList>
    </citation>
    <scope>NUCLEOTIDE SEQUENCE</scope>
    <source>
        <strain evidence="1">Stay&amp;Tobe</strain>
        <tissue evidence="1">Testes</tissue>
    </source>
</reference>
<dbReference type="Proteomes" id="UP001233999">
    <property type="component" value="Unassembled WGS sequence"/>
</dbReference>
<feature type="non-terminal residue" evidence="1">
    <location>
        <position position="50"/>
    </location>
</feature>
<feature type="non-terminal residue" evidence="1">
    <location>
        <position position="1"/>
    </location>
</feature>
<name>A0AAD7ZZ34_DIPPU</name>
<evidence type="ECO:0000313" key="2">
    <source>
        <dbReference type="Proteomes" id="UP001233999"/>
    </source>
</evidence>
<gene>
    <name evidence="1" type="ORF">L9F63_017455</name>
</gene>
<protein>
    <submittedName>
        <fullName evidence="1">Uncharacterized protein</fullName>
    </submittedName>
</protein>
<evidence type="ECO:0000313" key="1">
    <source>
        <dbReference type="EMBL" id="KAJ9589326.1"/>
    </source>
</evidence>
<proteinExistence type="predicted"/>
<dbReference type="EMBL" id="JASPKZ010004950">
    <property type="protein sequence ID" value="KAJ9589326.1"/>
    <property type="molecule type" value="Genomic_DNA"/>
</dbReference>
<dbReference type="AlphaFoldDB" id="A0AAD7ZZ34"/>
<keyword evidence="2" id="KW-1185">Reference proteome</keyword>
<reference evidence="1" key="1">
    <citation type="journal article" date="2023" name="IScience">
        <title>Live-bearing cockroach genome reveals convergent evolutionary mechanisms linked to viviparity in insects and beyond.</title>
        <authorList>
            <person name="Fouks B."/>
            <person name="Harrison M.C."/>
            <person name="Mikhailova A.A."/>
            <person name="Marchal E."/>
            <person name="English S."/>
            <person name="Carruthers M."/>
            <person name="Jennings E.C."/>
            <person name="Chiamaka E.L."/>
            <person name="Frigard R.A."/>
            <person name="Pippel M."/>
            <person name="Attardo G.M."/>
            <person name="Benoit J.B."/>
            <person name="Bornberg-Bauer E."/>
            <person name="Tobe S.S."/>
        </authorList>
    </citation>
    <scope>NUCLEOTIDE SEQUENCE</scope>
    <source>
        <strain evidence="1">Stay&amp;Tobe</strain>
    </source>
</reference>
<comment type="caution">
    <text evidence="1">The sequence shown here is derived from an EMBL/GenBank/DDBJ whole genome shotgun (WGS) entry which is preliminary data.</text>
</comment>
<accession>A0AAD7ZZ34</accession>